<feature type="chain" id="PRO_5012083794" evidence="1">
    <location>
        <begin position="20"/>
        <end position="114"/>
    </location>
</feature>
<sequence length="114" mass="12855">MAAMVVGCLPGLILLFCCCFKLEKEFFLQPYAVDSGVVEDILIRCCLARSKEYPRGKVGLPCMTSDYDAISIIFDVHRYAKTPKDAVAEVVKAGDRGWTAKKYKLLGWKELYHQ</sequence>
<dbReference type="EMBL" id="MNCJ02000320">
    <property type="protein sequence ID" value="KAF5805795.1"/>
    <property type="molecule type" value="Genomic_DNA"/>
</dbReference>
<organism evidence="3 4">
    <name type="scientific">Helianthus annuus</name>
    <name type="common">Common sunflower</name>
    <dbReference type="NCBI Taxonomy" id="4232"/>
    <lineage>
        <taxon>Eukaryota</taxon>
        <taxon>Viridiplantae</taxon>
        <taxon>Streptophyta</taxon>
        <taxon>Embryophyta</taxon>
        <taxon>Tracheophyta</taxon>
        <taxon>Spermatophyta</taxon>
        <taxon>Magnoliopsida</taxon>
        <taxon>eudicotyledons</taxon>
        <taxon>Gunneridae</taxon>
        <taxon>Pentapetalae</taxon>
        <taxon>asterids</taxon>
        <taxon>campanulids</taxon>
        <taxon>Asterales</taxon>
        <taxon>Asteraceae</taxon>
        <taxon>Asteroideae</taxon>
        <taxon>Heliantheae alliance</taxon>
        <taxon>Heliantheae</taxon>
        <taxon>Helianthus</taxon>
    </lineage>
</organism>
<name>A0A251UPE4_HELAN</name>
<dbReference type="Proteomes" id="UP000215914">
    <property type="component" value="Chromosome 5"/>
</dbReference>
<dbReference type="InParanoid" id="A0A251UPE4"/>
<evidence type="ECO:0000256" key="1">
    <source>
        <dbReference type="SAM" id="SignalP"/>
    </source>
</evidence>
<keyword evidence="4" id="KW-1185">Reference proteome</keyword>
<keyword evidence="1" id="KW-0732">Signal</keyword>
<evidence type="ECO:0000313" key="4">
    <source>
        <dbReference type="Proteomes" id="UP000215914"/>
    </source>
</evidence>
<dbReference type="EMBL" id="CM007894">
    <property type="protein sequence ID" value="OTG25260.1"/>
    <property type="molecule type" value="Genomic_DNA"/>
</dbReference>
<dbReference type="AlphaFoldDB" id="A0A251UPE4"/>
<reference evidence="2 4" key="1">
    <citation type="journal article" date="2017" name="Nature">
        <title>The sunflower genome provides insights into oil metabolism, flowering and Asterid evolution.</title>
        <authorList>
            <person name="Badouin H."/>
            <person name="Gouzy J."/>
            <person name="Grassa C.J."/>
            <person name="Murat F."/>
            <person name="Staton S.E."/>
            <person name="Cottret L."/>
            <person name="Lelandais-Briere C."/>
            <person name="Owens G.L."/>
            <person name="Carrere S."/>
            <person name="Mayjonade B."/>
            <person name="Legrand L."/>
            <person name="Gill N."/>
            <person name="Kane N.C."/>
            <person name="Bowers J.E."/>
            <person name="Hubner S."/>
            <person name="Bellec A."/>
            <person name="Berard A."/>
            <person name="Berges H."/>
            <person name="Blanchet N."/>
            <person name="Boniface M.C."/>
            <person name="Brunel D."/>
            <person name="Catrice O."/>
            <person name="Chaidir N."/>
            <person name="Claudel C."/>
            <person name="Donnadieu C."/>
            <person name="Faraut T."/>
            <person name="Fievet G."/>
            <person name="Helmstetter N."/>
            <person name="King M."/>
            <person name="Knapp S.J."/>
            <person name="Lai Z."/>
            <person name="Le Paslier M.C."/>
            <person name="Lippi Y."/>
            <person name="Lorenzon L."/>
            <person name="Mandel J.R."/>
            <person name="Marage G."/>
            <person name="Marchand G."/>
            <person name="Marquand E."/>
            <person name="Bret-Mestries E."/>
            <person name="Morien E."/>
            <person name="Nambeesan S."/>
            <person name="Nguyen T."/>
            <person name="Pegot-Espagnet P."/>
            <person name="Pouilly N."/>
            <person name="Raftis F."/>
            <person name="Sallet E."/>
            <person name="Schiex T."/>
            <person name="Thomas J."/>
            <person name="Vandecasteele C."/>
            <person name="Vares D."/>
            <person name="Vear F."/>
            <person name="Vautrin S."/>
            <person name="Crespi M."/>
            <person name="Mangin B."/>
            <person name="Burke J.M."/>
            <person name="Salse J."/>
            <person name="Munos S."/>
            <person name="Vincourt P."/>
            <person name="Rieseberg L.H."/>
            <person name="Langlade N.B."/>
        </authorList>
    </citation>
    <scope>NUCLEOTIDE SEQUENCE [LARGE SCALE GENOMIC DNA]</scope>
    <source>
        <strain evidence="4">cv. SF193</strain>
        <tissue evidence="2">Leaves</tissue>
    </source>
</reference>
<dbReference type="Gramene" id="mRNA:HanXRQr2_Chr05g0213671">
    <property type="protein sequence ID" value="mRNA:HanXRQr2_Chr05g0213671"/>
    <property type="gene ID" value="HanXRQr2_Chr05g0213671"/>
</dbReference>
<accession>A0A251UPE4</accession>
<protein>
    <submittedName>
        <fullName evidence="3">Uncharacterized protein</fullName>
    </submittedName>
</protein>
<evidence type="ECO:0000313" key="3">
    <source>
        <dbReference type="EMBL" id="OTG25260.1"/>
    </source>
</evidence>
<evidence type="ECO:0000313" key="2">
    <source>
        <dbReference type="EMBL" id="KAF5805795.1"/>
    </source>
</evidence>
<gene>
    <name evidence="3" type="ORF">HannXRQ_Chr05g0145721</name>
    <name evidence="2" type="ORF">HanXRQr2_Chr05g0213671</name>
</gene>
<proteinExistence type="predicted"/>
<feature type="signal peptide" evidence="1">
    <location>
        <begin position="1"/>
        <end position="19"/>
    </location>
</feature>
<reference evidence="3" key="2">
    <citation type="submission" date="2017-02" db="EMBL/GenBank/DDBJ databases">
        <title>Sunflower complete genome.</title>
        <authorList>
            <person name="Langlade N."/>
            <person name="Munos S."/>
        </authorList>
    </citation>
    <scope>NUCLEOTIDE SEQUENCE [LARGE SCALE GENOMIC DNA]</scope>
    <source>
        <tissue evidence="3">Leaves</tissue>
    </source>
</reference>
<reference evidence="2" key="3">
    <citation type="submission" date="2020-06" db="EMBL/GenBank/DDBJ databases">
        <title>Helianthus annuus Genome sequencing and assembly Release 2.</title>
        <authorList>
            <person name="Gouzy J."/>
            <person name="Langlade N."/>
            <person name="Munos S."/>
        </authorList>
    </citation>
    <scope>NUCLEOTIDE SEQUENCE</scope>
    <source>
        <tissue evidence="2">Leaves</tissue>
    </source>
</reference>